<evidence type="ECO:0000256" key="1">
    <source>
        <dbReference type="ARBA" id="ARBA00004429"/>
    </source>
</evidence>
<dbReference type="SUPFAM" id="SSF58104">
    <property type="entry name" value="Methyl-accepting chemotaxis protein (MCP) signaling domain"/>
    <property type="match status" value="1"/>
</dbReference>
<protein>
    <submittedName>
        <fullName evidence="11">Putative methyl-accepting chemotaxis sensory transducer</fullName>
    </submittedName>
</protein>
<dbReference type="Pfam" id="PF00015">
    <property type="entry name" value="MCPsignal"/>
    <property type="match status" value="1"/>
</dbReference>
<dbReference type="InterPro" id="IPR024478">
    <property type="entry name" value="HlyB_4HB_MCP"/>
</dbReference>
<dbReference type="PROSITE" id="PS50192">
    <property type="entry name" value="T_SNARE"/>
    <property type="match status" value="2"/>
</dbReference>
<dbReference type="SMART" id="SM00283">
    <property type="entry name" value="MA"/>
    <property type="match status" value="1"/>
</dbReference>
<dbReference type="Gene3D" id="1.10.287.950">
    <property type="entry name" value="Methyl-accepting chemotaxis protein"/>
    <property type="match status" value="1"/>
</dbReference>
<comment type="similarity">
    <text evidence="4">Belongs to the methyl-accepting chemotaxis (MCP) protein family.</text>
</comment>
<evidence type="ECO:0000259" key="8">
    <source>
        <dbReference type="PROSITE" id="PS50192"/>
    </source>
</evidence>
<sequence length="905" mass="98471">MFNLEEVMFAAIRDLSIRLKLIVSFGIVLLLLIVVSVVGTLELENAAHGLHDYRALAKQTNLSGRLQANMLMVQLDVTDFLVTGDPKEVEHYGHHFESVKKFLAQSHKVIKGAEREKLIDEVSAVVGEYSASFEKVVKARAARNQLLNDILVPRGGAMEHALNEIMETAAADDDMEAALNSGKALRRLLLARLYVVKFLESNEESAFERVKKEMAALAESLTVLDASVQNPHRRELLAQTIADKQAYEEAFIQIHKIIVDRNKIIDDSLEVIGPKVSEELEKVKLSVKAEQDELGPKLEASSDHAVSVMITTAIISIILGMALALILTKMITGPLKQIMGFAKMVGDGDLGGHIHIDQKDDVGELARLMVVMRDNLQQSVRNVSVQSRTLSAVITEQTHVNHTLVECAQVNLKMSRNVVEENDTIDAEIHHLSEKLYESDDDINTLSDAATTLSENVNTIAAASEQASQNVNTMASAAEEMSSNIEQVNQSLGSVDSAISSVNESVDEMSALTDNVRNGVERADQTAREATTRAESTQEIMEGLSQSTHEIIKVVGLIKNIADQTNMLALNASIEAAGAGEAGKGFAVVANEVKELANQTGDATKQIDQTASEIRGKTNQASQAAREIGDMISQLNAINEDISNAMGSQGEAMTHIMDSMNMVNEASQEVMRNASELGEASSEVARAAQEAATGTAEIATSASAMAGGASEVADSSRAVKAKMLEVKDFAMKVFHASANVQKNMLKAMSLTDKVDGMVQSSNVLVELSDRTGQSLGEAEQQFRVGSPQFDLTAVKQAHLAIINKLIAVMRSHDVAKDDHFPDARTCDFGKWYYGEGAEKLQNIAGFTELGTLHEKVHTLAKEIVDHAVNNRNAEAERSLQEFHKARRAMFETLDKVYVASLRYED</sequence>
<keyword evidence="6" id="KW-1133">Transmembrane helix</keyword>
<evidence type="ECO:0000256" key="5">
    <source>
        <dbReference type="PROSITE-ProRule" id="PRU00284"/>
    </source>
</evidence>
<dbReference type="Gene3D" id="6.10.340.10">
    <property type="match status" value="1"/>
</dbReference>
<dbReference type="InterPro" id="IPR032255">
    <property type="entry name" value="HBM"/>
</dbReference>
<dbReference type="Gene3D" id="1.20.120.30">
    <property type="entry name" value="Aspartate receptor, ligand-binding domain"/>
    <property type="match status" value="1"/>
</dbReference>
<keyword evidence="3 5" id="KW-0807">Transducer</keyword>
<evidence type="ECO:0000256" key="2">
    <source>
        <dbReference type="ARBA" id="ARBA00022519"/>
    </source>
</evidence>
<feature type="domain" description="T-SNARE coiled-coil homology" evidence="8">
    <location>
        <begin position="615"/>
        <end position="677"/>
    </location>
</feature>
<evidence type="ECO:0000256" key="3">
    <source>
        <dbReference type="ARBA" id="ARBA00023224"/>
    </source>
</evidence>
<gene>
    <name evidence="11" type="ORF">MAIT1_02053</name>
</gene>
<feature type="domain" description="HAMP" evidence="9">
    <location>
        <begin position="329"/>
        <end position="381"/>
    </location>
</feature>
<comment type="subcellular location">
    <subcellularLocation>
        <location evidence="1">Cell inner membrane</location>
        <topology evidence="1">Multi-pass membrane protein</topology>
    </subcellularLocation>
</comment>
<dbReference type="SMART" id="SM01358">
    <property type="entry name" value="HBM"/>
    <property type="match status" value="1"/>
</dbReference>
<comment type="caution">
    <text evidence="11">The sequence shown here is derived from an EMBL/GenBank/DDBJ whole genome shotgun (WGS) entry which is preliminary data.</text>
</comment>
<accession>A0A1Y2K1U6</accession>
<organism evidence="11 12">
    <name type="scientific">Magnetofaba australis IT-1</name>
    <dbReference type="NCBI Taxonomy" id="1434232"/>
    <lineage>
        <taxon>Bacteria</taxon>
        <taxon>Pseudomonadati</taxon>
        <taxon>Pseudomonadota</taxon>
        <taxon>Magnetococcia</taxon>
        <taxon>Magnetococcales</taxon>
        <taxon>Magnetococcaceae</taxon>
        <taxon>Magnetofaba</taxon>
    </lineage>
</organism>
<reference evidence="11 12" key="1">
    <citation type="journal article" date="2016" name="BMC Genomics">
        <title>Combined genomic and structural analyses of a cultured magnetotactic bacterium reveals its niche adaptation to a dynamic environment.</title>
        <authorList>
            <person name="Araujo A.C."/>
            <person name="Morillo V."/>
            <person name="Cypriano J."/>
            <person name="Teixeira L.C."/>
            <person name="Leao P."/>
            <person name="Lyra S."/>
            <person name="Almeida L.G."/>
            <person name="Bazylinski D.A."/>
            <person name="Vasconcellos A.T."/>
            <person name="Abreu F."/>
            <person name="Lins U."/>
        </authorList>
    </citation>
    <scope>NUCLEOTIDE SEQUENCE [LARGE SCALE GENOMIC DNA]</scope>
    <source>
        <strain evidence="11 12">IT-1</strain>
    </source>
</reference>
<dbReference type="Pfam" id="PF12729">
    <property type="entry name" value="4HB_MCP_1"/>
    <property type="match status" value="1"/>
</dbReference>
<dbReference type="Pfam" id="PF00672">
    <property type="entry name" value="HAMP"/>
    <property type="match status" value="1"/>
</dbReference>
<dbReference type="PANTHER" id="PTHR32089">
    <property type="entry name" value="METHYL-ACCEPTING CHEMOTAXIS PROTEIN MCPB"/>
    <property type="match status" value="1"/>
</dbReference>
<keyword evidence="2" id="KW-1003">Cell membrane</keyword>
<feature type="domain" description="HBM" evidence="10">
    <location>
        <begin position="55"/>
        <end position="295"/>
    </location>
</feature>
<keyword evidence="6" id="KW-0812">Transmembrane</keyword>
<dbReference type="PROSITE" id="PS51753">
    <property type="entry name" value="HBM"/>
    <property type="match status" value="1"/>
</dbReference>
<dbReference type="GO" id="GO:0007165">
    <property type="term" value="P:signal transduction"/>
    <property type="evidence" value="ECO:0007669"/>
    <property type="project" value="UniProtKB-KW"/>
</dbReference>
<dbReference type="InterPro" id="IPR000727">
    <property type="entry name" value="T_SNARE_dom"/>
</dbReference>
<dbReference type="AlphaFoldDB" id="A0A1Y2K1U6"/>
<dbReference type="EMBL" id="LVJN01000020">
    <property type="protein sequence ID" value="OSM01983.1"/>
    <property type="molecule type" value="Genomic_DNA"/>
</dbReference>
<dbReference type="GO" id="GO:0005886">
    <property type="term" value="C:plasma membrane"/>
    <property type="evidence" value="ECO:0007669"/>
    <property type="project" value="UniProtKB-SubCell"/>
</dbReference>
<feature type="domain" description="T-SNARE coiled-coil homology" evidence="8">
    <location>
        <begin position="475"/>
        <end position="537"/>
    </location>
</feature>
<evidence type="ECO:0000256" key="6">
    <source>
        <dbReference type="SAM" id="Phobius"/>
    </source>
</evidence>
<evidence type="ECO:0000256" key="4">
    <source>
        <dbReference type="ARBA" id="ARBA00029447"/>
    </source>
</evidence>
<feature type="domain" description="Methyl-accepting transducer" evidence="7">
    <location>
        <begin position="449"/>
        <end position="699"/>
    </location>
</feature>
<evidence type="ECO:0000259" key="7">
    <source>
        <dbReference type="PROSITE" id="PS50111"/>
    </source>
</evidence>
<evidence type="ECO:0000313" key="11">
    <source>
        <dbReference type="EMBL" id="OSM01983.1"/>
    </source>
</evidence>
<keyword evidence="2" id="KW-0997">Cell inner membrane</keyword>
<keyword evidence="6" id="KW-0472">Membrane</keyword>
<keyword evidence="12" id="KW-1185">Reference proteome</keyword>
<evidence type="ECO:0000259" key="9">
    <source>
        <dbReference type="PROSITE" id="PS50885"/>
    </source>
</evidence>
<dbReference type="PROSITE" id="PS50885">
    <property type="entry name" value="HAMP"/>
    <property type="match status" value="1"/>
</dbReference>
<evidence type="ECO:0000313" key="12">
    <source>
        <dbReference type="Proteomes" id="UP000194003"/>
    </source>
</evidence>
<dbReference type="InterPro" id="IPR025991">
    <property type="entry name" value="Chemoreceptor_zinc-bind_dom"/>
</dbReference>
<dbReference type="Proteomes" id="UP000194003">
    <property type="component" value="Unassembled WGS sequence"/>
</dbReference>
<feature type="transmembrane region" description="Helical" evidence="6">
    <location>
        <begin position="21"/>
        <end position="41"/>
    </location>
</feature>
<dbReference type="InterPro" id="IPR004089">
    <property type="entry name" value="MCPsignal_dom"/>
</dbReference>
<dbReference type="SMART" id="SM00304">
    <property type="entry name" value="HAMP"/>
    <property type="match status" value="2"/>
</dbReference>
<evidence type="ECO:0000259" key="10">
    <source>
        <dbReference type="PROSITE" id="PS51753"/>
    </source>
</evidence>
<name>A0A1Y2K1U6_9PROT</name>
<dbReference type="CDD" id="cd06225">
    <property type="entry name" value="HAMP"/>
    <property type="match status" value="1"/>
</dbReference>
<dbReference type="Pfam" id="PF13682">
    <property type="entry name" value="CZB"/>
    <property type="match status" value="1"/>
</dbReference>
<dbReference type="STRING" id="1434232.MAIT1_02053"/>
<dbReference type="PANTHER" id="PTHR32089:SF112">
    <property type="entry name" value="LYSOZYME-LIKE PROTEIN-RELATED"/>
    <property type="match status" value="1"/>
</dbReference>
<dbReference type="InterPro" id="IPR003660">
    <property type="entry name" value="HAMP_dom"/>
</dbReference>
<dbReference type="PROSITE" id="PS50111">
    <property type="entry name" value="CHEMOTAXIS_TRANSDUC_2"/>
    <property type="match status" value="1"/>
</dbReference>
<proteinExistence type="inferred from homology"/>